<dbReference type="AlphaFoldDB" id="A0A6B3NNE9"/>
<evidence type="ECO:0000313" key="2">
    <source>
        <dbReference type="EMBL" id="NER31872.1"/>
    </source>
</evidence>
<evidence type="ECO:0000259" key="1">
    <source>
        <dbReference type="PROSITE" id="PS51186"/>
    </source>
</evidence>
<organism evidence="2">
    <name type="scientific">Symploca sp. SIO1C4</name>
    <dbReference type="NCBI Taxonomy" id="2607765"/>
    <lineage>
        <taxon>Bacteria</taxon>
        <taxon>Bacillati</taxon>
        <taxon>Cyanobacteriota</taxon>
        <taxon>Cyanophyceae</taxon>
        <taxon>Coleofasciculales</taxon>
        <taxon>Coleofasciculaceae</taxon>
        <taxon>Symploca</taxon>
    </lineage>
</organism>
<gene>
    <name evidence="2" type="ORF">F6J89_30770</name>
</gene>
<accession>A0A6B3NNE9</accession>
<sequence>GYRISAVYVHPLFARQGIGTRLLAALEQTAITYNIKTLKVAASVTARSFYQRNGYRVMGESYLIAGNGLPIRYINMKKRLLPIFSKVF</sequence>
<dbReference type="InterPro" id="IPR016181">
    <property type="entry name" value="Acyl_CoA_acyltransferase"/>
</dbReference>
<name>A0A6B3NNE9_9CYAN</name>
<feature type="non-terminal residue" evidence="2">
    <location>
        <position position="1"/>
    </location>
</feature>
<dbReference type="PROSITE" id="PS51186">
    <property type="entry name" value="GNAT"/>
    <property type="match status" value="1"/>
</dbReference>
<comment type="caution">
    <text evidence="2">The sequence shown here is derived from an EMBL/GenBank/DDBJ whole genome shotgun (WGS) entry which is preliminary data.</text>
</comment>
<proteinExistence type="predicted"/>
<dbReference type="CDD" id="cd04301">
    <property type="entry name" value="NAT_SF"/>
    <property type="match status" value="1"/>
</dbReference>
<dbReference type="EMBL" id="JAAHFQ010000968">
    <property type="protein sequence ID" value="NER31872.1"/>
    <property type="molecule type" value="Genomic_DNA"/>
</dbReference>
<dbReference type="Pfam" id="PF13673">
    <property type="entry name" value="Acetyltransf_10"/>
    <property type="match status" value="1"/>
</dbReference>
<dbReference type="SUPFAM" id="SSF55729">
    <property type="entry name" value="Acyl-CoA N-acyltransferases (Nat)"/>
    <property type="match status" value="1"/>
</dbReference>
<protein>
    <submittedName>
        <fullName evidence="2">GNAT family N-acetyltransferase</fullName>
    </submittedName>
</protein>
<dbReference type="InterPro" id="IPR000182">
    <property type="entry name" value="GNAT_dom"/>
</dbReference>
<reference evidence="2" key="1">
    <citation type="submission" date="2019-11" db="EMBL/GenBank/DDBJ databases">
        <title>Genomic insights into an expanded diversity of filamentous marine cyanobacteria reveals the extraordinary biosynthetic potential of Moorea and Okeania.</title>
        <authorList>
            <person name="Ferreira Leao T."/>
            <person name="Wang M."/>
            <person name="Moss N."/>
            <person name="Da Silva R."/>
            <person name="Sanders J."/>
            <person name="Nurk S."/>
            <person name="Gurevich A."/>
            <person name="Humphrey G."/>
            <person name="Reher R."/>
            <person name="Zhu Q."/>
            <person name="Belda-Ferre P."/>
            <person name="Glukhov E."/>
            <person name="Rex R."/>
            <person name="Dorrestein P.C."/>
            <person name="Knight R."/>
            <person name="Pevzner P."/>
            <person name="Gerwick W.H."/>
            <person name="Gerwick L."/>
        </authorList>
    </citation>
    <scope>NUCLEOTIDE SEQUENCE</scope>
    <source>
        <strain evidence="2">SIO1C4</strain>
    </source>
</reference>
<dbReference type="GO" id="GO:0016747">
    <property type="term" value="F:acyltransferase activity, transferring groups other than amino-acyl groups"/>
    <property type="evidence" value="ECO:0007669"/>
    <property type="project" value="InterPro"/>
</dbReference>
<keyword evidence="2" id="KW-0808">Transferase</keyword>
<dbReference type="Gene3D" id="3.40.630.30">
    <property type="match status" value="1"/>
</dbReference>
<feature type="domain" description="N-acetyltransferase" evidence="1">
    <location>
        <begin position="1"/>
        <end position="81"/>
    </location>
</feature>